<dbReference type="InterPro" id="IPR001509">
    <property type="entry name" value="Epimerase_deHydtase"/>
</dbReference>
<dbReference type="Pfam" id="PF01370">
    <property type="entry name" value="Epimerase"/>
    <property type="match status" value="1"/>
</dbReference>
<protein>
    <submittedName>
        <fullName evidence="3">NAD-dependent epimerase/dehydratase family protein</fullName>
    </submittedName>
</protein>
<dbReference type="InterPro" id="IPR036291">
    <property type="entry name" value="NAD(P)-bd_dom_sf"/>
</dbReference>
<evidence type="ECO:0000259" key="2">
    <source>
        <dbReference type="Pfam" id="PF01370"/>
    </source>
</evidence>
<dbReference type="SUPFAM" id="SSF51735">
    <property type="entry name" value="NAD(P)-binding Rossmann-fold domains"/>
    <property type="match status" value="1"/>
</dbReference>
<evidence type="ECO:0000313" key="3">
    <source>
        <dbReference type="EMBL" id="MFC3230440.1"/>
    </source>
</evidence>
<comment type="caution">
    <text evidence="3">The sequence shown here is derived from an EMBL/GenBank/DDBJ whole genome shotgun (WGS) entry which is preliminary data.</text>
</comment>
<gene>
    <name evidence="3" type="ORF">ACFOGJ_24545</name>
</gene>
<name>A0ABV7L752_9PROT</name>
<feature type="domain" description="NAD-dependent epimerase/dehydratase" evidence="2">
    <location>
        <begin position="97"/>
        <end position="211"/>
    </location>
</feature>
<proteinExistence type="predicted"/>
<dbReference type="PANTHER" id="PTHR43574">
    <property type="entry name" value="EPIMERASE-RELATED"/>
    <property type="match status" value="1"/>
</dbReference>
<sequence length="295" mass="31883">MTRRLFCFGFGFSAAALARRLQEAGDWRIAGTSRSAEKRQEMAAAGIEAHAFGPGLPLPEGALQGATHILHSIPPGEEGDPVHAACLPQILAQAPAWFGYLSTTGVYGDSGGAWVDEETPCRPTQARSQRRLAAEGEWLAACSDHFLPVQVFRLAGIYGPGRSSFDALRQGRGRRIDRPGHMFSRIHVDDIAAALEAAIERPVPGRIYNLCDDEPVEPAAVTAHAARLLGLPPPPLQDYAAAAAEMSPMARSFWADNRRVRNDRLKQELLPELAYPTYREGLAAVLAAERGEAAD</sequence>
<evidence type="ECO:0000313" key="4">
    <source>
        <dbReference type="Proteomes" id="UP001595528"/>
    </source>
</evidence>
<dbReference type="RefSeq" id="WP_379905612.1">
    <property type="nucleotide sequence ID" value="NZ_JBHRTR010000046.1"/>
</dbReference>
<keyword evidence="1" id="KW-0520">NAD</keyword>
<reference evidence="4" key="1">
    <citation type="journal article" date="2019" name="Int. J. Syst. Evol. Microbiol.">
        <title>The Global Catalogue of Microorganisms (GCM) 10K type strain sequencing project: providing services to taxonomists for standard genome sequencing and annotation.</title>
        <authorList>
            <consortium name="The Broad Institute Genomics Platform"/>
            <consortium name="The Broad Institute Genome Sequencing Center for Infectious Disease"/>
            <person name="Wu L."/>
            <person name="Ma J."/>
        </authorList>
    </citation>
    <scope>NUCLEOTIDE SEQUENCE [LARGE SCALE GENOMIC DNA]</scope>
    <source>
        <strain evidence="4">KCTC 42964</strain>
    </source>
</reference>
<organism evidence="3 4">
    <name type="scientific">Marinibaculum pumilum</name>
    <dbReference type="NCBI Taxonomy" id="1766165"/>
    <lineage>
        <taxon>Bacteria</taxon>
        <taxon>Pseudomonadati</taxon>
        <taxon>Pseudomonadota</taxon>
        <taxon>Alphaproteobacteria</taxon>
        <taxon>Rhodospirillales</taxon>
        <taxon>Rhodospirillaceae</taxon>
        <taxon>Marinibaculum</taxon>
    </lineage>
</organism>
<dbReference type="EMBL" id="JBHRTR010000046">
    <property type="protein sequence ID" value="MFC3230440.1"/>
    <property type="molecule type" value="Genomic_DNA"/>
</dbReference>
<evidence type="ECO:0000256" key="1">
    <source>
        <dbReference type="ARBA" id="ARBA00023027"/>
    </source>
</evidence>
<keyword evidence="4" id="KW-1185">Reference proteome</keyword>
<dbReference type="Proteomes" id="UP001595528">
    <property type="component" value="Unassembled WGS sequence"/>
</dbReference>
<dbReference type="Gene3D" id="3.40.50.720">
    <property type="entry name" value="NAD(P)-binding Rossmann-like Domain"/>
    <property type="match status" value="1"/>
</dbReference>
<accession>A0ABV7L752</accession>